<evidence type="ECO:0000313" key="1">
    <source>
        <dbReference type="EMBL" id="MFC3835344.1"/>
    </source>
</evidence>
<gene>
    <name evidence="1" type="ORF">ACFOSB_20985</name>
</gene>
<dbReference type="EMBL" id="JBHRZG010000024">
    <property type="protein sequence ID" value="MFC3835344.1"/>
    <property type="molecule type" value="Genomic_DNA"/>
</dbReference>
<evidence type="ECO:0000313" key="2">
    <source>
        <dbReference type="Proteomes" id="UP001595803"/>
    </source>
</evidence>
<dbReference type="Proteomes" id="UP001595803">
    <property type="component" value="Unassembled WGS sequence"/>
</dbReference>
<accession>A0ABV7ZGW1</accession>
<organism evidence="1 2">
    <name type="scientific">Deinococcus rufus</name>
    <dbReference type="NCBI Taxonomy" id="2136097"/>
    <lineage>
        <taxon>Bacteria</taxon>
        <taxon>Thermotogati</taxon>
        <taxon>Deinococcota</taxon>
        <taxon>Deinococci</taxon>
        <taxon>Deinococcales</taxon>
        <taxon>Deinococcaceae</taxon>
        <taxon>Deinococcus</taxon>
    </lineage>
</organism>
<keyword evidence="2" id="KW-1185">Reference proteome</keyword>
<proteinExistence type="predicted"/>
<sequence>MNIRRLVHVALIPGVLGLGLALAATTYTVQWQGRTVPGNAIVQNGTTYVSSDALKAAGIAVTVKGRVVSLAPVGGANQVAALEGCLNEWMFNGIWRVRVTDARPIPGDRHGRSYRFEFRNGTTTSGFAPSGTGWGGIQLALDSGTTVPAENVNEVSDPPYVAGGSHAQVINFYWDDPARTPQRLLVLFNPNEMNTSMPVKFSVPDPSLRIRTTCQK</sequence>
<comment type="caution">
    <text evidence="1">The sequence shown here is derived from an EMBL/GenBank/DDBJ whole genome shotgun (WGS) entry which is preliminary data.</text>
</comment>
<protein>
    <submittedName>
        <fullName evidence="1">Uncharacterized protein</fullName>
    </submittedName>
</protein>
<dbReference type="RefSeq" id="WP_295816259.1">
    <property type="nucleotide sequence ID" value="NZ_JBHRZG010000024.1"/>
</dbReference>
<name>A0ABV7ZGW1_9DEIO</name>
<reference evidence="2" key="1">
    <citation type="journal article" date="2019" name="Int. J. Syst. Evol. Microbiol.">
        <title>The Global Catalogue of Microorganisms (GCM) 10K type strain sequencing project: providing services to taxonomists for standard genome sequencing and annotation.</title>
        <authorList>
            <consortium name="The Broad Institute Genomics Platform"/>
            <consortium name="The Broad Institute Genome Sequencing Center for Infectious Disease"/>
            <person name="Wu L."/>
            <person name="Ma J."/>
        </authorList>
    </citation>
    <scope>NUCLEOTIDE SEQUENCE [LARGE SCALE GENOMIC DNA]</scope>
    <source>
        <strain evidence="2">CCTCC AB 2017081</strain>
    </source>
</reference>